<evidence type="ECO:0000256" key="2">
    <source>
        <dbReference type="ARBA" id="ARBA00009773"/>
    </source>
</evidence>
<keyword evidence="4" id="KW-1133">Transmembrane helix</keyword>
<evidence type="ECO:0000256" key="1">
    <source>
        <dbReference type="ARBA" id="ARBA00004141"/>
    </source>
</evidence>
<dbReference type="GO" id="GO:0016020">
    <property type="term" value="C:membrane"/>
    <property type="evidence" value="ECO:0007669"/>
    <property type="project" value="UniProtKB-SubCell"/>
</dbReference>
<sequence length="399" mass="47910">MKVPYIMKLIFNKFFFQKFFAIGLLILLAYYLQQFFILFLITFLFAYLFLNLWEFLSDFLYKHIDKIHSRRWKNFLKAVFSVNSLVLSLYILFIWLIVFAISDIIPQIIWELSNLPKSMPFLEDQVKTVLIKLEELKNFKQDIQWTIKDLFTQSNYEIVMKFLWNLKSVGLILVEFIISLILSYVFIIDRNKIKKYLEDIKKWNFAFLYNEYEVIFGKIANWFWMIFKAQSIISFVNTILTILWLYIISFVHGWDSFPYIFTLAILVFIFGFIPVLWLFLSSIPILAIGFSYGWLTIVFEIILMITIIHMVEAYYLNPRIVSSYMELPISLTFLVLIISEQLFWLIWMLIWMPIFYIVIDALKDFDQYISKIKWAYSKVSEVKKETQNSITSGIRLSRS</sequence>
<evidence type="ECO:0000256" key="5">
    <source>
        <dbReference type="ARBA" id="ARBA00023136"/>
    </source>
</evidence>
<dbReference type="EMBL" id="AMFJ01000553">
    <property type="protein sequence ID" value="EKE27114.1"/>
    <property type="molecule type" value="Genomic_DNA"/>
</dbReference>
<comment type="caution">
    <text evidence="6">The sequence shown here is derived from an EMBL/GenBank/DDBJ whole genome shotgun (WGS) entry which is preliminary data.</text>
</comment>
<evidence type="ECO:0000256" key="4">
    <source>
        <dbReference type="ARBA" id="ARBA00022989"/>
    </source>
</evidence>
<dbReference type="Pfam" id="PF01594">
    <property type="entry name" value="AI-2E_transport"/>
    <property type="match status" value="1"/>
</dbReference>
<organism evidence="6">
    <name type="scientific">uncultured bacterium</name>
    <name type="common">gcode 4</name>
    <dbReference type="NCBI Taxonomy" id="1234023"/>
    <lineage>
        <taxon>Bacteria</taxon>
        <taxon>environmental samples</taxon>
    </lineage>
</organism>
<keyword evidence="5" id="KW-0472">Membrane</keyword>
<proteinExistence type="inferred from homology"/>
<accession>K2GAG6</accession>
<comment type="subcellular location">
    <subcellularLocation>
        <location evidence="1">Membrane</location>
        <topology evidence="1">Multi-pass membrane protein</topology>
    </subcellularLocation>
</comment>
<evidence type="ECO:0000313" key="6">
    <source>
        <dbReference type="EMBL" id="EKE27114.1"/>
    </source>
</evidence>
<evidence type="ECO:0000256" key="3">
    <source>
        <dbReference type="ARBA" id="ARBA00022692"/>
    </source>
</evidence>
<dbReference type="InterPro" id="IPR002549">
    <property type="entry name" value="AI-2E-like"/>
</dbReference>
<reference evidence="6" key="1">
    <citation type="journal article" date="2012" name="Science">
        <title>Fermentation, hydrogen, and sulfur metabolism in multiple uncultivated bacterial phyla.</title>
        <authorList>
            <person name="Wrighton K.C."/>
            <person name="Thomas B.C."/>
            <person name="Sharon I."/>
            <person name="Miller C.S."/>
            <person name="Castelle C.J."/>
            <person name="VerBerkmoes N.C."/>
            <person name="Wilkins M.J."/>
            <person name="Hettich R.L."/>
            <person name="Lipton M.S."/>
            <person name="Williams K.H."/>
            <person name="Long P.E."/>
            <person name="Banfield J.F."/>
        </authorList>
    </citation>
    <scope>NUCLEOTIDE SEQUENCE [LARGE SCALE GENOMIC DNA]</scope>
</reference>
<feature type="non-terminal residue" evidence="6">
    <location>
        <position position="399"/>
    </location>
</feature>
<gene>
    <name evidence="6" type="ORF">ACD_4C00037G0001</name>
</gene>
<protein>
    <submittedName>
        <fullName evidence="6">Permease</fullName>
    </submittedName>
</protein>
<comment type="similarity">
    <text evidence="2">Belongs to the autoinducer-2 exporter (AI-2E) (TC 2.A.86) family.</text>
</comment>
<keyword evidence="3" id="KW-0812">Transmembrane</keyword>
<dbReference type="AlphaFoldDB" id="K2GAG6"/>
<name>K2GAG6_9BACT</name>